<evidence type="ECO:0000256" key="1">
    <source>
        <dbReference type="ARBA" id="ARBA00022485"/>
    </source>
</evidence>
<evidence type="ECO:0000313" key="10">
    <source>
        <dbReference type="Proteomes" id="UP001499895"/>
    </source>
</evidence>
<dbReference type="Pfam" id="PF03460">
    <property type="entry name" value="NIR_SIR_ferr"/>
    <property type="match status" value="2"/>
</dbReference>
<evidence type="ECO:0000256" key="2">
    <source>
        <dbReference type="ARBA" id="ARBA00022617"/>
    </source>
</evidence>
<dbReference type="EMBL" id="BAAAHB010000042">
    <property type="protein sequence ID" value="GAA0472741.1"/>
    <property type="molecule type" value="Genomic_DNA"/>
</dbReference>
<gene>
    <name evidence="9" type="primary">cobG</name>
    <name evidence="9" type="ORF">GCM10009544_38450</name>
</gene>
<dbReference type="Gene3D" id="3.90.480.10">
    <property type="entry name" value="Sulfite Reductase Hemoprotein,Domain 2"/>
    <property type="match status" value="1"/>
</dbReference>
<evidence type="ECO:0000256" key="4">
    <source>
        <dbReference type="ARBA" id="ARBA00023002"/>
    </source>
</evidence>
<feature type="domain" description="Nitrite/Sulfite reductase ferredoxin-like" evidence="8">
    <location>
        <begin position="276"/>
        <end position="325"/>
    </location>
</feature>
<keyword evidence="1" id="KW-0004">4Fe-4S</keyword>
<organism evidence="9 10">
    <name type="scientific">Streptomyces stramineus</name>
    <dbReference type="NCBI Taxonomy" id="173861"/>
    <lineage>
        <taxon>Bacteria</taxon>
        <taxon>Bacillati</taxon>
        <taxon>Actinomycetota</taxon>
        <taxon>Actinomycetes</taxon>
        <taxon>Kitasatosporales</taxon>
        <taxon>Streptomycetaceae</taxon>
        <taxon>Streptomyces</taxon>
    </lineage>
</organism>
<reference evidence="9 10" key="1">
    <citation type="journal article" date="2019" name="Int. J. Syst. Evol. Microbiol.">
        <title>The Global Catalogue of Microorganisms (GCM) 10K type strain sequencing project: providing services to taxonomists for standard genome sequencing and annotation.</title>
        <authorList>
            <consortium name="The Broad Institute Genomics Platform"/>
            <consortium name="The Broad Institute Genome Sequencing Center for Infectious Disease"/>
            <person name="Wu L."/>
            <person name="Ma J."/>
        </authorList>
    </citation>
    <scope>NUCLEOTIDE SEQUENCE [LARGE SCALE GENOMIC DNA]</scope>
    <source>
        <strain evidence="9 10">JCM 10649</strain>
    </source>
</reference>
<dbReference type="InterPro" id="IPR012798">
    <property type="entry name" value="Cbl_synth_CobG-like"/>
</dbReference>
<dbReference type="NCBIfam" id="TIGR02435">
    <property type="entry name" value="CobG"/>
    <property type="match status" value="1"/>
</dbReference>
<keyword evidence="4" id="KW-0560">Oxidoreductase</keyword>
<dbReference type="InterPro" id="IPR005117">
    <property type="entry name" value="NiRdtase/SiRdtase_haem-b_fer"/>
</dbReference>
<keyword evidence="2" id="KW-0349">Heme</keyword>
<sequence>MLAAMSVTPSSPSDREETTAAGRAPRVRGDACPGALRLHAADDGALARVRVPAGLLTTRQALVLAELAEELGDGNLDLTSRGNVQLRGLAGGCGGALGERLREAGLLPSDRHERVRNVAASPLCGLDGAGHGDVQGWARELDGLLCANPEVTELSGRFLFGLDDGRGDIAALAPDVTLIAVGGGRAVLCYAAASPGLRIAAADGPRAAVLAAEWFLAERRAHGATAWRVRELPVEHRPRVDALGRRLAAAGIAAEPAAVALPSGAPVEPGLVDGPGGTTALSVGAPLGRLTSAQWRLLARTAVAYGSGELRVTPWRGIVVPGRPAGEPSGPGAPARLAALAAAGLVASAASPWHRAGACAGRPGCAKSLADVRADAAACLVADPGHRGPAGLPVYWSGCERRCGRPGGSWVDVLATADGYEVTVRAPAAGTTARAASAAELAGAVAAARSAPAPARASTA</sequence>
<dbReference type="SUPFAM" id="SSF55124">
    <property type="entry name" value="Nitrite/Sulfite reductase N-terminal domain-like"/>
    <property type="match status" value="2"/>
</dbReference>
<keyword evidence="10" id="KW-1185">Reference proteome</keyword>
<comment type="caution">
    <text evidence="9">The sequence shown here is derived from an EMBL/GenBank/DDBJ whole genome shotgun (WGS) entry which is preliminary data.</text>
</comment>
<evidence type="ECO:0000259" key="8">
    <source>
        <dbReference type="Pfam" id="PF03460"/>
    </source>
</evidence>
<dbReference type="SUPFAM" id="SSF56014">
    <property type="entry name" value="Nitrite and sulphite reductase 4Fe-4S domain-like"/>
    <property type="match status" value="1"/>
</dbReference>
<dbReference type="Gene3D" id="3.30.413.10">
    <property type="entry name" value="Sulfite Reductase Hemoprotein, domain 1"/>
    <property type="match status" value="1"/>
</dbReference>
<keyword evidence="3" id="KW-0479">Metal-binding</keyword>
<dbReference type="PANTHER" id="PTHR32439">
    <property type="entry name" value="FERREDOXIN--NITRITE REDUCTASE, CHLOROPLASTIC"/>
    <property type="match status" value="1"/>
</dbReference>
<evidence type="ECO:0000256" key="5">
    <source>
        <dbReference type="ARBA" id="ARBA00023004"/>
    </source>
</evidence>
<dbReference type="InterPro" id="IPR036136">
    <property type="entry name" value="Nit/Sulf_reduc_fer-like_dom_sf"/>
</dbReference>
<name>A0ABN1AC25_9ACTN</name>
<evidence type="ECO:0000256" key="6">
    <source>
        <dbReference type="ARBA" id="ARBA00023014"/>
    </source>
</evidence>
<dbReference type="RefSeq" id="WP_344092260.1">
    <property type="nucleotide sequence ID" value="NZ_BAAAHB010000042.1"/>
</dbReference>
<evidence type="ECO:0000256" key="3">
    <source>
        <dbReference type="ARBA" id="ARBA00022723"/>
    </source>
</evidence>
<proteinExistence type="predicted"/>
<keyword evidence="5" id="KW-0408">Iron</keyword>
<feature type="region of interest" description="Disordered" evidence="7">
    <location>
        <begin position="1"/>
        <end position="28"/>
    </location>
</feature>
<dbReference type="InterPro" id="IPR045854">
    <property type="entry name" value="NO2/SO3_Rdtase_4Fe4S_sf"/>
</dbReference>
<accession>A0ABN1AC25</accession>
<keyword evidence="6" id="KW-0411">Iron-sulfur</keyword>
<dbReference type="PANTHER" id="PTHR32439:SF9">
    <property type="entry name" value="BLR3264 PROTEIN"/>
    <property type="match status" value="1"/>
</dbReference>
<dbReference type="InterPro" id="IPR051329">
    <property type="entry name" value="NIR_SIR_4Fe-4S"/>
</dbReference>
<protein>
    <submittedName>
        <fullName evidence="9">Precorrin-3B synthase</fullName>
    </submittedName>
</protein>
<evidence type="ECO:0000256" key="7">
    <source>
        <dbReference type="SAM" id="MobiDB-lite"/>
    </source>
</evidence>
<evidence type="ECO:0000313" key="9">
    <source>
        <dbReference type="EMBL" id="GAA0472741.1"/>
    </source>
</evidence>
<feature type="domain" description="Nitrite/Sulfite reductase ferredoxin-like" evidence="8">
    <location>
        <begin position="46"/>
        <end position="90"/>
    </location>
</feature>
<dbReference type="Proteomes" id="UP001499895">
    <property type="component" value="Unassembled WGS sequence"/>
</dbReference>